<proteinExistence type="predicted"/>
<dbReference type="InterPro" id="IPR026893">
    <property type="entry name" value="Tyr/Ser_Pase_IphP-type"/>
</dbReference>
<evidence type="ECO:0000313" key="2">
    <source>
        <dbReference type="EMBL" id="QBI19792.1"/>
    </source>
</evidence>
<dbReference type="InterPro" id="IPR029021">
    <property type="entry name" value="Prot-tyrosine_phosphatase-like"/>
</dbReference>
<protein>
    <submittedName>
        <fullName evidence="2">Tyrosine-protein phosphatase</fullName>
    </submittedName>
</protein>
<keyword evidence="3" id="KW-1185">Reference proteome</keyword>
<dbReference type="KEGG" id="erz:ER308_09650"/>
<evidence type="ECO:0000259" key="1">
    <source>
        <dbReference type="PROSITE" id="PS50056"/>
    </source>
</evidence>
<dbReference type="PROSITE" id="PS50056">
    <property type="entry name" value="TYR_PHOSPHATASE_2"/>
    <property type="match status" value="1"/>
</dbReference>
<dbReference type="OrthoDB" id="1188001at2"/>
<name>A0A411YFA1_9ACTN</name>
<dbReference type="SUPFAM" id="SSF52799">
    <property type="entry name" value="(Phosphotyrosine protein) phosphatases II"/>
    <property type="match status" value="1"/>
</dbReference>
<dbReference type="Gene3D" id="3.90.190.10">
    <property type="entry name" value="Protein tyrosine phosphatase superfamily"/>
    <property type="match status" value="1"/>
</dbReference>
<feature type="domain" description="Tyrosine specific protein phosphatases" evidence="1">
    <location>
        <begin position="120"/>
        <end position="192"/>
    </location>
</feature>
<gene>
    <name evidence="2" type="ORF">ER308_09650</name>
</gene>
<dbReference type="PROSITE" id="PS00383">
    <property type="entry name" value="TYR_PHOSPHATASE_1"/>
    <property type="match status" value="1"/>
</dbReference>
<dbReference type="GO" id="GO:0004721">
    <property type="term" value="F:phosphoprotein phosphatase activity"/>
    <property type="evidence" value="ECO:0007669"/>
    <property type="project" value="InterPro"/>
</dbReference>
<sequence length="248" mass="26688">MTTLDVALPSLPNLRDLGGLPTRDGGRIRPGVLLRSESPSLAEPHDAVALADRFGVTDVIDLRRDDEAERKPLPPALADRVQRHAIPFAVEAPPHVSDAMFASDEIRPADVGRYYAWMASENVAQLRAVAARVADADGAVLVHCAIGKDRTGVTTALTLLGVGVEERLVIDDYVRSHAAMRMTLPRHDPELTADDIDRDVRLGAPAEVLAAFLAALGEEHGSADGFWHVLDPEGGLRAALDRRLVTRG</sequence>
<dbReference type="Proteomes" id="UP000291469">
    <property type="component" value="Chromosome"/>
</dbReference>
<organism evidence="2 3">
    <name type="scientific">Egibacter rhizosphaerae</name>
    <dbReference type="NCBI Taxonomy" id="1670831"/>
    <lineage>
        <taxon>Bacteria</taxon>
        <taxon>Bacillati</taxon>
        <taxon>Actinomycetota</taxon>
        <taxon>Nitriliruptoria</taxon>
        <taxon>Egibacterales</taxon>
        <taxon>Egibacteraceae</taxon>
        <taxon>Egibacter</taxon>
    </lineage>
</organism>
<dbReference type="InterPro" id="IPR016130">
    <property type="entry name" value="Tyr_Pase_AS"/>
</dbReference>
<reference evidence="2 3" key="1">
    <citation type="submission" date="2019-01" db="EMBL/GenBank/DDBJ databases">
        <title>Egibacter rhizosphaerae EGI 80759T.</title>
        <authorList>
            <person name="Chen D.-D."/>
            <person name="Tian Y."/>
            <person name="Jiao J.-Y."/>
            <person name="Zhang X.-T."/>
            <person name="Zhang Y.-G."/>
            <person name="Zhang Y."/>
            <person name="Xiao M."/>
            <person name="Shu W.-S."/>
            <person name="Li W.-J."/>
        </authorList>
    </citation>
    <scope>NUCLEOTIDE SEQUENCE [LARGE SCALE GENOMIC DNA]</scope>
    <source>
        <strain evidence="2 3">EGI 80759</strain>
    </source>
</reference>
<dbReference type="InterPro" id="IPR000387">
    <property type="entry name" value="Tyr_Pase_dom"/>
</dbReference>
<dbReference type="EMBL" id="CP036402">
    <property type="protein sequence ID" value="QBI19792.1"/>
    <property type="molecule type" value="Genomic_DNA"/>
</dbReference>
<dbReference type="RefSeq" id="WP_131154789.1">
    <property type="nucleotide sequence ID" value="NZ_CP036402.1"/>
</dbReference>
<accession>A0A411YFA1</accession>
<dbReference type="AlphaFoldDB" id="A0A411YFA1"/>
<dbReference type="Pfam" id="PF13350">
    <property type="entry name" value="Y_phosphatase3"/>
    <property type="match status" value="1"/>
</dbReference>
<evidence type="ECO:0000313" key="3">
    <source>
        <dbReference type="Proteomes" id="UP000291469"/>
    </source>
</evidence>